<evidence type="ECO:0000256" key="4">
    <source>
        <dbReference type="ARBA" id="ARBA00023125"/>
    </source>
</evidence>
<dbReference type="InterPro" id="IPR047260">
    <property type="entry name" value="ERCC1-like_central_dom"/>
</dbReference>
<evidence type="ECO:0000259" key="8">
    <source>
        <dbReference type="Pfam" id="PF03834"/>
    </source>
</evidence>
<dbReference type="SUPFAM" id="SSF52980">
    <property type="entry name" value="Restriction endonuclease-like"/>
    <property type="match status" value="1"/>
</dbReference>
<dbReference type="AlphaFoldDB" id="A0AAV9WYL4"/>
<dbReference type="Gene3D" id="1.10.150.20">
    <property type="entry name" value="5' to 3' exonuclease, C-terminal subdomain"/>
    <property type="match status" value="1"/>
</dbReference>
<evidence type="ECO:0000256" key="2">
    <source>
        <dbReference type="ARBA" id="ARBA00008283"/>
    </source>
</evidence>
<dbReference type="PANTHER" id="PTHR12749">
    <property type="entry name" value="EXCISION REPAIR CROSS-COMPLEMENTING 1 ERCC1"/>
    <property type="match status" value="1"/>
</dbReference>
<dbReference type="Gene3D" id="3.40.50.10130">
    <property type="match status" value="1"/>
</dbReference>
<evidence type="ECO:0000256" key="5">
    <source>
        <dbReference type="ARBA" id="ARBA00023204"/>
    </source>
</evidence>
<dbReference type="SUPFAM" id="SSF47781">
    <property type="entry name" value="RuvA domain 2-like"/>
    <property type="match status" value="1"/>
</dbReference>
<evidence type="ECO:0000256" key="7">
    <source>
        <dbReference type="SAM" id="MobiDB-lite"/>
    </source>
</evidence>
<feature type="region of interest" description="Disordered" evidence="7">
    <location>
        <begin position="327"/>
        <end position="357"/>
    </location>
</feature>
<keyword evidence="5" id="KW-0234">DNA repair</keyword>
<dbReference type="PANTHER" id="PTHR12749:SF0">
    <property type="entry name" value="DNA EXCISION REPAIR PROTEIN ERCC-1"/>
    <property type="match status" value="1"/>
</dbReference>
<evidence type="ECO:0000313" key="10">
    <source>
        <dbReference type="Proteomes" id="UP001365542"/>
    </source>
</evidence>
<feature type="domain" description="ERCC1-like central" evidence="8">
    <location>
        <begin position="56"/>
        <end position="169"/>
    </location>
</feature>
<keyword evidence="3" id="KW-0227">DNA damage</keyword>
<evidence type="ECO:0000313" key="9">
    <source>
        <dbReference type="EMBL" id="KAK6530202.1"/>
    </source>
</evidence>
<evidence type="ECO:0000256" key="6">
    <source>
        <dbReference type="ARBA" id="ARBA00023242"/>
    </source>
</evidence>
<evidence type="ECO:0000256" key="3">
    <source>
        <dbReference type="ARBA" id="ARBA00022763"/>
    </source>
</evidence>
<keyword evidence="10" id="KW-1185">Reference proteome</keyword>
<dbReference type="Proteomes" id="UP001365542">
    <property type="component" value="Unassembled WGS sequence"/>
</dbReference>
<protein>
    <submittedName>
        <fullName evidence="9">SsDNA endonuclease and repair protein rad10</fullName>
    </submittedName>
</protein>
<dbReference type="NCBIfam" id="TIGR00597">
    <property type="entry name" value="rad10"/>
    <property type="match status" value="1"/>
</dbReference>
<dbReference type="InterPro" id="IPR010994">
    <property type="entry name" value="RuvA_2-like"/>
</dbReference>
<organism evidence="9 10">
    <name type="scientific">Orbilia ellipsospora</name>
    <dbReference type="NCBI Taxonomy" id="2528407"/>
    <lineage>
        <taxon>Eukaryota</taxon>
        <taxon>Fungi</taxon>
        <taxon>Dikarya</taxon>
        <taxon>Ascomycota</taxon>
        <taxon>Pezizomycotina</taxon>
        <taxon>Orbiliomycetes</taxon>
        <taxon>Orbiliales</taxon>
        <taxon>Orbiliaceae</taxon>
        <taxon>Orbilia</taxon>
    </lineage>
</organism>
<dbReference type="GO" id="GO:0003697">
    <property type="term" value="F:single-stranded DNA binding"/>
    <property type="evidence" value="ECO:0007669"/>
    <property type="project" value="TreeGrafter"/>
</dbReference>
<evidence type="ECO:0000256" key="1">
    <source>
        <dbReference type="ARBA" id="ARBA00004123"/>
    </source>
</evidence>
<dbReference type="GO" id="GO:0003684">
    <property type="term" value="F:damaged DNA binding"/>
    <property type="evidence" value="ECO:0007669"/>
    <property type="project" value="InterPro"/>
</dbReference>
<dbReference type="Pfam" id="PF03834">
    <property type="entry name" value="Rad10"/>
    <property type="match status" value="1"/>
</dbReference>
<comment type="subcellular location">
    <subcellularLocation>
        <location evidence="1">Nucleus</location>
    </subcellularLocation>
</comment>
<dbReference type="EMBL" id="JAVHJO010000013">
    <property type="protein sequence ID" value="KAK6530202.1"/>
    <property type="molecule type" value="Genomic_DNA"/>
</dbReference>
<dbReference type="GO" id="GO:0006312">
    <property type="term" value="P:mitotic recombination"/>
    <property type="evidence" value="ECO:0007669"/>
    <property type="project" value="TreeGrafter"/>
</dbReference>
<dbReference type="GO" id="GO:0070522">
    <property type="term" value="C:ERCC4-ERCC1 complex"/>
    <property type="evidence" value="ECO:0007669"/>
    <property type="project" value="TreeGrafter"/>
</dbReference>
<feature type="compositionally biased region" description="Low complexity" evidence="7">
    <location>
        <begin position="25"/>
        <end position="38"/>
    </location>
</feature>
<keyword evidence="4" id="KW-0238">DNA-binding</keyword>
<gene>
    <name evidence="9" type="primary">RAD10</name>
    <name evidence="9" type="ORF">TWF694_003568</name>
</gene>
<feature type="region of interest" description="Disordered" evidence="7">
    <location>
        <begin position="24"/>
        <end position="59"/>
    </location>
</feature>
<keyword evidence="9" id="KW-0540">Nuclease</keyword>
<sequence length="374" mass="41205">MDEYGGDIDDAAFAAVADAAEKAHTASTSSSAAGPSKKPVVQPVPRKIQKPSGPSSIIVNTRQKGNPLLPYIKSVPWEYGDIIPDYLVTPTTCMLFLSLKYHRLHPEYIYTRMKSLGKAYTLRILLILIDTDQHTDPIKELTKSTMINGLTIILTWSAAEAGRYVELYKVMEHTPATMIKERQKEDYMSRVEDFATTVRGVNKTDSLGLISMFGSVRAAVNATEDQIGLVPGWGEKKTRRWCAAVREDFRVGGALMKKRREEAAKSGKDSGSMGTAVPLNVMKDEDRVAINRRLGIAPPAKMVKEVVDDNMIIDLDGEEALRAMEDEERRRKKPQGQSEAAAIARDTNMTEATTSSIAGTEDGVMAALAKLRKQ</sequence>
<dbReference type="CDD" id="cd22325">
    <property type="entry name" value="ERCC1_C-like"/>
    <property type="match status" value="1"/>
</dbReference>
<comment type="similarity">
    <text evidence="2">Belongs to the ERCC1/RAD10/SWI10 family.</text>
</comment>
<accession>A0AAV9WYL4</accession>
<dbReference type="InterPro" id="IPR004579">
    <property type="entry name" value="ERCC1/RAD10/SWI10"/>
</dbReference>
<keyword evidence="6" id="KW-0539">Nucleus</keyword>
<dbReference type="GO" id="GO:0000110">
    <property type="term" value="C:nucleotide-excision repair factor 1 complex"/>
    <property type="evidence" value="ECO:0007669"/>
    <property type="project" value="TreeGrafter"/>
</dbReference>
<dbReference type="GO" id="GO:0006302">
    <property type="term" value="P:double-strand break repair"/>
    <property type="evidence" value="ECO:0007669"/>
    <property type="project" value="UniProtKB-ARBA"/>
</dbReference>
<dbReference type="InterPro" id="IPR011335">
    <property type="entry name" value="Restrct_endonuc-II-like"/>
</dbReference>
<proteinExistence type="inferred from homology"/>
<comment type="caution">
    <text evidence="9">The sequence shown here is derived from an EMBL/GenBank/DDBJ whole genome shotgun (WGS) entry which is preliminary data.</text>
</comment>
<dbReference type="FunFam" id="3.40.50.10130:FF:000001">
    <property type="entry name" value="DNA excision repair protein ERCC-1"/>
    <property type="match status" value="1"/>
</dbReference>
<feature type="compositionally biased region" description="Polar residues" evidence="7">
    <location>
        <begin position="347"/>
        <end position="357"/>
    </location>
</feature>
<dbReference type="GO" id="GO:0070914">
    <property type="term" value="P:UV-damage excision repair"/>
    <property type="evidence" value="ECO:0007669"/>
    <property type="project" value="TreeGrafter"/>
</dbReference>
<keyword evidence="9" id="KW-0378">Hydrolase</keyword>
<reference evidence="9 10" key="1">
    <citation type="submission" date="2019-10" db="EMBL/GenBank/DDBJ databases">
        <authorList>
            <person name="Palmer J.M."/>
        </authorList>
    </citation>
    <scope>NUCLEOTIDE SEQUENCE [LARGE SCALE GENOMIC DNA]</scope>
    <source>
        <strain evidence="9 10">TWF694</strain>
    </source>
</reference>
<keyword evidence="9" id="KW-0255">Endonuclease</keyword>
<name>A0AAV9WYL4_9PEZI</name>
<dbReference type="GO" id="GO:0004519">
    <property type="term" value="F:endonuclease activity"/>
    <property type="evidence" value="ECO:0007669"/>
    <property type="project" value="UniProtKB-KW"/>
</dbReference>